<dbReference type="KEGG" id="afla:FHG64_08690"/>
<feature type="domain" description="TTHB210-like" evidence="2">
    <location>
        <begin position="347"/>
        <end position="394"/>
    </location>
</feature>
<proteinExistence type="predicted"/>
<dbReference type="InterPro" id="IPR040832">
    <property type="entry name" value="TTHB210-like_dom"/>
</dbReference>
<evidence type="ECO:0000313" key="4">
    <source>
        <dbReference type="Proteomes" id="UP000309016"/>
    </source>
</evidence>
<organism evidence="3 4">
    <name type="scientific">Antarcticibacterium flavum</name>
    <dbReference type="NCBI Taxonomy" id="2058175"/>
    <lineage>
        <taxon>Bacteria</taxon>
        <taxon>Pseudomonadati</taxon>
        <taxon>Bacteroidota</taxon>
        <taxon>Flavobacteriia</taxon>
        <taxon>Flavobacteriales</taxon>
        <taxon>Flavobacteriaceae</taxon>
        <taxon>Antarcticibacterium</taxon>
    </lineage>
</organism>
<evidence type="ECO:0000259" key="2">
    <source>
        <dbReference type="Pfam" id="PF18197"/>
    </source>
</evidence>
<sequence>MKKLYLGVAWMAMLSLIFTSCSSDDVQSNRNINPEKATISFNALLEDLSGNRSASKQAVTEIPACSNEAVVYVEIILSNAEGNVVGSPGDPFRIDLVAGQLFTEEAAELELEPGIYSLDYFVVYDGSGNATWVTPMAGSPLANFVNTPLPIAIDLRAGVKKYVDVPVLCFDDRMVNEYGYLFFDLVPGIAIEWCVFGNYCDETGRHYPAAFSLDIWSYENGQMGAQLYSNLTNTVALNDAGDYAGTPVCVALPDSEGLDEYYVEITLLNSDAYGTITESVIRQGVITDEDVRSLFSGEGAVDYFHFREGCSGVDSNDFFTRSDAPVTYYGPVQPFGDGTAWSMVQLDSDGDLHAIALKFTESALSGLPQMMYEITLPLPAEAEGIVFDHIDIGFMPMGHEPPGVYDLPHLDLHFYMISEEEKAQITDAILADILPAPEFIPATYVPGPGFIPMMGKHWSSLEAGELNGEVFDQTFIMGSYDGSFIFYEPMVTLDYLSEKTSIEYNIHQPQSFERTRYYYPTRYSINYDAEAMEYTVVLSGMVWR</sequence>
<feature type="signal peptide" evidence="1">
    <location>
        <begin position="1"/>
        <end position="23"/>
    </location>
</feature>
<keyword evidence="4" id="KW-1185">Reference proteome</keyword>
<dbReference type="RefSeq" id="WP_139066027.1">
    <property type="nucleotide sequence ID" value="NZ_CP040812.1"/>
</dbReference>
<gene>
    <name evidence="3" type="ORF">FHG64_08690</name>
</gene>
<keyword evidence="1" id="KW-0732">Signal</keyword>
<reference evidence="3 4" key="1">
    <citation type="submission" date="2019-06" db="EMBL/GenBank/DDBJ databases">
        <title>Complete genome sequence of Antarcticibacterium flavum KCTC 52984T from an Antarctic marine sediment.</title>
        <authorList>
            <person name="Lee Y.M."/>
            <person name="Shin S.C."/>
        </authorList>
    </citation>
    <scope>NUCLEOTIDE SEQUENCE [LARGE SCALE GENOMIC DNA]</scope>
    <source>
        <strain evidence="3 4">KCTC 52984</strain>
    </source>
</reference>
<dbReference type="CDD" id="cd11669">
    <property type="entry name" value="TTHB210-like"/>
    <property type="match status" value="1"/>
</dbReference>
<accession>A0A5B7X2G3</accession>
<dbReference type="Pfam" id="PF18197">
    <property type="entry name" value="TTHB210-like"/>
    <property type="match status" value="1"/>
</dbReference>
<dbReference type="OrthoDB" id="2867208at2"/>
<evidence type="ECO:0000313" key="3">
    <source>
        <dbReference type="EMBL" id="QCY69460.1"/>
    </source>
</evidence>
<protein>
    <recommendedName>
        <fullName evidence="2">TTHB210-like domain-containing protein</fullName>
    </recommendedName>
</protein>
<dbReference type="InterPro" id="IPR033786">
    <property type="entry name" value="TTHB210-like"/>
</dbReference>
<feature type="chain" id="PRO_5023088854" description="TTHB210-like domain-containing protein" evidence="1">
    <location>
        <begin position="24"/>
        <end position="544"/>
    </location>
</feature>
<name>A0A5B7X2G3_9FLAO</name>
<dbReference type="AlphaFoldDB" id="A0A5B7X2G3"/>
<evidence type="ECO:0000256" key="1">
    <source>
        <dbReference type="SAM" id="SignalP"/>
    </source>
</evidence>
<dbReference type="PROSITE" id="PS51257">
    <property type="entry name" value="PROKAR_LIPOPROTEIN"/>
    <property type="match status" value="1"/>
</dbReference>
<dbReference type="Proteomes" id="UP000309016">
    <property type="component" value="Chromosome"/>
</dbReference>
<dbReference type="EMBL" id="CP040812">
    <property type="protein sequence ID" value="QCY69460.1"/>
    <property type="molecule type" value="Genomic_DNA"/>
</dbReference>